<comment type="subcellular location">
    <subcellularLocation>
        <location evidence="1 7">Cell membrane</location>
        <topology evidence="1 7">Multi-pass membrane protein</topology>
    </subcellularLocation>
</comment>
<evidence type="ECO:0000256" key="6">
    <source>
        <dbReference type="ARBA" id="ARBA00023136"/>
    </source>
</evidence>
<protein>
    <recommendedName>
        <fullName evidence="9">ABC transmembrane type-1 domain-containing protein</fullName>
    </recommendedName>
</protein>
<keyword evidence="6 7" id="KW-0472">Membrane</keyword>
<dbReference type="PANTHER" id="PTHR43744:SF3">
    <property type="entry name" value="LACTOSE TRANSPORT SYSTEM PERMEASE PROTEIN LACG"/>
    <property type="match status" value="1"/>
</dbReference>
<feature type="transmembrane region" description="Helical" evidence="7">
    <location>
        <begin position="110"/>
        <end position="134"/>
    </location>
</feature>
<dbReference type="SUPFAM" id="SSF161098">
    <property type="entry name" value="MetI-like"/>
    <property type="match status" value="1"/>
</dbReference>
<dbReference type="Gene3D" id="1.10.3720.10">
    <property type="entry name" value="MetI-like"/>
    <property type="match status" value="1"/>
</dbReference>
<evidence type="ECO:0000256" key="1">
    <source>
        <dbReference type="ARBA" id="ARBA00004651"/>
    </source>
</evidence>
<comment type="caution">
    <text evidence="10">The sequence shown here is derived from an EMBL/GenBank/DDBJ whole genome shotgun (WGS) entry which is preliminary data.</text>
</comment>
<evidence type="ECO:0000256" key="5">
    <source>
        <dbReference type="ARBA" id="ARBA00022989"/>
    </source>
</evidence>
<dbReference type="GO" id="GO:0005886">
    <property type="term" value="C:plasma membrane"/>
    <property type="evidence" value="ECO:0007669"/>
    <property type="project" value="UniProtKB-SubCell"/>
</dbReference>
<feature type="domain" description="ABC transmembrane type-1" evidence="9">
    <location>
        <begin position="106"/>
        <end position="297"/>
    </location>
</feature>
<feature type="transmembrane region" description="Helical" evidence="7">
    <location>
        <begin position="46"/>
        <end position="71"/>
    </location>
</feature>
<evidence type="ECO:0000256" key="2">
    <source>
        <dbReference type="ARBA" id="ARBA00022448"/>
    </source>
</evidence>
<feature type="transmembrane region" description="Helical" evidence="7">
    <location>
        <begin position="218"/>
        <end position="240"/>
    </location>
</feature>
<dbReference type="CDD" id="cd06261">
    <property type="entry name" value="TM_PBP2"/>
    <property type="match status" value="1"/>
</dbReference>
<keyword evidence="11" id="KW-1185">Reference proteome</keyword>
<evidence type="ECO:0000256" key="7">
    <source>
        <dbReference type="RuleBase" id="RU363032"/>
    </source>
</evidence>
<evidence type="ECO:0000313" key="10">
    <source>
        <dbReference type="EMBL" id="KLN36656.1"/>
    </source>
</evidence>
<evidence type="ECO:0000256" key="4">
    <source>
        <dbReference type="ARBA" id="ARBA00022692"/>
    </source>
</evidence>
<comment type="similarity">
    <text evidence="7">Belongs to the binding-protein-dependent transport system permease family.</text>
</comment>
<accession>A0A0H2KT00</accession>
<dbReference type="Proteomes" id="UP000035265">
    <property type="component" value="Unassembled WGS sequence"/>
</dbReference>
<keyword evidence="4 7" id="KW-0812">Transmembrane</keyword>
<evidence type="ECO:0000256" key="3">
    <source>
        <dbReference type="ARBA" id="ARBA00022475"/>
    </source>
</evidence>
<dbReference type="AlphaFoldDB" id="A0A0H2KT00"/>
<dbReference type="PATRIC" id="fig|264251.5.peg.418"/>
<dbReference type="GO" id="GO:0055085">
    <property type="term" value="P:transmembrane transport"/>
    <property type="evidence" value="ECO:0007669"/>
    <property type="project" value="InterPro"/>
</dbReference>
<proteinExistence type="inferred from homology"/>
<evidence type="ECO:0000259" key="9">
    <source>
        <dbReference type="PROSITE" id="PS50928"/>
    </source>
</evidence>
<organism evidence="10 11">
    <name type="scientific">Cellulosimicrobium funkei</name>
    <dbReference type="NCBI Taxonomy" id="264251"/>
    <lineage>
        <taxon>Bacteria</taxon>
        <taxon>Bacillati</taxon>
        <taxon>Actinomycetota</taxon>
        <taxon>Actinomycetes</taxon>
        <taxon>Micrococcales</taxon>
        <taxon>Promicromonosporaceae</taxon>
        <taxon>Cellulosimicrobium</taxon>
    </lineage>
</organism>
<dbReference type="STRING" id="264251.FB00_02030"/>
<keyword evidence="5 7" id="KW-1133">Transmembrane helix</keyword>
<feature type="transmembrane region" description="Helical" evidence="7">
    <location>
        <begin position="141"/>
        <end position="162"/>
    </location>
</feature>
<dbReference type="PROSITE" id="PS50928">
    <property type="entry name" value="ABC_TM1"/>
    <property type="match status" value="1"/>
</dbReference>
<feature type="transmembrane region" description="Helical" evidence="7">
    <location>
        <begin position="174"/>
        <end position="197"/>
    </location>
</feature>
<feature type="transmembrane region" description="Helical" evidence="7">
    <location>
        <begin position="278"/>
        <end position="297"/>
    </location>
</feature>
<keyword evidence="2 7" id="KW-0813">Transport</keyword>
<name>A0A0H2KT00_9MICO</name>
<sequence>MTALSSGTARAGRAPDEDAAPGGAPAAARRRRGHGRSKDVDAPPRWSHWLLGPLAVLWMIPVVMVLGISLLPTSNPSTTALGLFPEEPTLRNYVTIFETNPILQHLLNSLLVSVPSILLVVLLGSMTAFALARLRVPFRGVVFVGLLLALVLPMASIVVAVFKILQAIGLYDSLLGLVLAYTALGLPFAVIMIRTTYLAIPDETYEAALVDGASAWTIFWRIYFPLGKAAAAVVVIWQLMMTWNDFLLPLVAISDNDLKPLTLVPLAYRGIYLSQPGALFAVLVLISVPIVVVYLFIQRYLVNGLAGSVK</sequence>
<dbReference type="PANTHER" id="PTHR43744">
    <property type="entry name" value="ABC TRANSPORTER PERMEASE PROTEIN MG189-RELATED-RELATED"/>
    <property type="match status" value="1"/>
</dbReference>
<feature type="region of interest" description="Disordered" evidence="8">
    <location>
        <begin position="1"/>
        <end position="41"/>
    </location>
</feature>
<evidence type="ECO:0000313" key="11">
    <source>
        <dbReference type="Proteomes" id="UP000035265"/>
    </source>
</evidence>
<evidence type="ECO:0000256" key="8">
    <source>
        <dbReference type="SAM" id="MobiDB-lite"/>
    </source>
</evidence>
<dbReference type="RefSeq" id="WP_047231096.1">
    <property type="nucleotide sequence ID" value="NZ_JNBQ01000001.1"/>
</dbReference>
<dbReference type="InterPro" id="IPR035906">
    <property type="entry name" value="MetI-like_sf"/>
</dbReference>
<reference evidence="10 11" key="1">
    <citation type="submission" date="2014-05" db="EMBL/GenBank/DDBJ databases">
        <title>Cellulosimicrobium funkei U11 genome.</title>
        <authorList>
            <person name="Hu C."/>
            <person name="Gong Y."/>
            <person name="Wan W."/>
            <person name="Jiang M."/>
        </authorList>
    </citation>
    <scope>NUCLEOTIDE SEQUENCE [LARGE SCALE GENOMIC DNA]</scope>
    <source>
        <strain evidence="10 11">U11</strain>
    </source>
</reference>
<dbReference type="EMBL" id="JNBQ01000001">
    <property type="protein sequence ID" value="KLN36656.1"/>
    <property type="molecule type" value="Genomic_DNA"/>
</dbReference>
<gene>
    <name evidence="10" type="ORF">FB00_02030</name>
</gene>
<keyword evidence="3" id="KW-1003">Cell membrane</keyword>
<dbReference type="Pfam" id="PF00528">
    <property type="entry name" value="BPD_transp_1"/>
    <property type="match status" value="1"/>
</dbReference>
<dbReference type="InterPro" id="IPR000515">
    <property type="entry name" value="MetI-like"/>
</dbReference>